<organism evidence="1 2">
    <name type="scientific">Candidatus Gemmiger excrementavium</name>
    <dbReference type="NCBI Taxonomy" id="2838608"/>
    <lineage>
        <taxon>Bacteria</taxon>
        <taxon>Bacillati</taxon>
        <taxon>Bacillota</taxon>
        <taxon>Clostridia</taxon>
        <taxon>Eubacteriales</taxon>
        <taxon>Gemmiger</taxon>
    </lineage>
</organism>
<proteinExistence type="predicted"/>
<dbReference type="PANTHER" id="PTHR37816:SF3">
    <property type="entry name" value="MODULATES DNA TOPOLOGY"/>
    <property type="match status" value="1"/>
</dbReference>
<name>A0A9D2JGE0_9FIRM</name>
<dbReference type="GO" id="GO:0016301">
    <property type="term" value="F:kinase activity"/>
    <property type="evidence" value="ECO:0007669"/>
    <property type="project" value="UniProtKB-KW"/>
</dbReference>
<gene>
    <name evidence="1" type="ORF">H9810_09240</name>
</gene>
<dbReference type="Gene3D" id="3.40.50.300">
    <property type="entry name" value="P-loop containing nucleotide triphosphate hydrolases"/>
    <property type="match status" value="1"/>
</dbReference>
<comment type="caution">
    <text evidence="1">The sequence shown here is derived from an EMBL/GenBank/DDBJ whole genome shotgun (WGS) entry which is preliminary data.</text>
</comment>
<reference evidence="1" key="2">
    <citation type="submission" date="2021-04" db="EMBL/GenBank/DDBJ databases">
        <authorList>
            <person name="Gilroy R."/>
        </authorList>
    </citation>
    <scope>NUCLEOTIDE SEQUENCE</scope>
    <source>
        <strain evidence="1">3436</strain>
    </source>
</reference>
<protein>
    <submittedName>
        <fullName evidence="1">Adenylate kinase</fullName>
    </submittedName>
</protein>
<keyword evidence="1" id="KW-0808">Transferase</keyword>
<dbReference type="InterPro" id="IPR052922">
    <property type="entry name" value="Cytidylate_Kinase-2"/>
</dbReference>
<accession>A0A9D2JGE0</accession>
<dbReference type="SUPFAM" id="SSF52540">
    <property type="entry name" value="P-loop containing nucleoside triphosphate hydrolases"/>
    <property type="match status" value="1"/>
</dbReference>
<evidence type="ECO:0000313" key="1">
    <source>
        <dbReference type="EMBL" id="HIZ48891.1"/>
    </source>
</evidence>
<dbReference type="PANTHER" id="PTHR37816">
    <property type="entry name" value="YALI0E33011P"/>
    <property type="match status" value="1"/>
</dbReference>
<dbReference type="InterPro" id="IPR027417">
    <property type="entry name" value="P-loop_NTPase"/>
</dbReference>
<sequence length="165" mass="19231">MERVIVVGCPGAGKSTFARALRDRTGLPLYYLDRIWHQADGSHISRLEFDARLAELLKQPRWILDGNYQRTLPPRLEYCDTVFLLDYPLPVCLAGAAARIGTVREDLPWTEREFDPEFRQWIEDFPREQLPELYRLLAPWQGKKQIVVFHSRAEADAWLQGNPRP</sequence>
<evidence type="ECO:0000313" key="2">
    <source>
        <dbReference type="Proteomes" id="UP000824031"/>
    </source>
</evidence>
<dbReference type="AlphaFoldDB" id="A0A9D2JGE0"/>
<dbReference type="EMBL" id="DXBO01000134">
    <property type="protein sequence ID" value="HIZ48891.1"/>
    <property type="molecule type" value="Genomic_DNA"/>
</dbReference>
<reference evidence="1" key="1">
    <citation type="journal article" date="2021" name="PeerJ">
        <title>Extensive microbial diversity within the chicken gut microbiome revealed by metagenomics and culture.</title>
        <authorList>
            <person name="Gilroy R."/>
            <person name="Ravi A."/>
            <person name="Getino M."/>
            <person name="Pursley I."/>
            <person name="Horton D.L."/>
            <person name="Alikhan N.F."/>
            <person name="Baker D."/>
            <person name="Gharbi K."/>
            <person name="Hall N."/>
            <person name="Watson M."/>
            <person name="Adriaenssens E.M."/>
            <person name="Foster-Nyarko E."/>
            <person name="Jarju S."/>
            <person name="Secka A."/>
            <person name="Antonio M."/>
            <person name="Oren A."/>
            <person name="Chaudhuri R.R."/>
            <person name="La Ragione R."/>
            <person name="Hildebrand F."/>
            <person name="Pallen M.J."/>
        </authorList>
    </citation>
    <scope>NUCLEOTIDE SEQUENCE</scope>
    <source>
        <strain evidence="1">3436</strain>
    </source>
</reference>
<keyword evidence="1" id="KW-0418">Kinase</keyword>
<dbReference type="Proteomes" id="UP000824031">
    <property type="component" value="Unassembled WGS sequence"/>
</dbReference>